<dbReference type="Proteomes" id="UP001560267">
    <property type="component" value="Unassembled WGS sequence"/>
</dbReference>
<evidence type="ECO:0000259" key="1">
    <source>
        <dbReference type="Pfam" id="PF00501"/>
    </source>
</evidence>
<proteinExistence type="predicted"/>
<keyword evidence="4" id="KW-1185">Reference proteome</keyword>
<gene>
    <name evidence="3" type="ORF">AB6A68_02830</name>
</gene>
<feature type="domain" description="AMP-dependent synthetase/ligase" evidence="1">
    <location>
        <begin position="32"/>
        <end position="394"/>
    </location>
</feature>
<dbReference type="Gene3D" id="3.30.300.30">
    <property type="match status" value="1"/>
</dbReference>
<name>A0ABV3Y2R4_9ACTN</name>
<dbReference type="EMBL" id="JBFSHR010000006">
    <property type="protein sequence ID" value="MEX6428774.1"/>
    <property type="molecule type" value="Genomic_DNA"/>
</dbReference>
<evidence type="ECO:0000259" key="2">
    <source>
        <dbReference type="Pfam" id="PF13193"/>
    </source>
</evidence>
<dbReference type="PANTHER" id="PTHR43767">
    <property type="entry name" value="LONG-CHAIN-FATTY-ACID--COA LIGASE"/>
    <property type="match status" value="1"/>
</dbReference>
<comment type="caution">
    <text evidence="3">The sequence shown here is derived from an EMBL/GenBank/DDBJ whole genome shotgun (WGS) entry which is preliminary data.</text>
</comment>
<feature type="domain" description="AMP-binding enzyme C-terminal" evidence="2">
    <location>
        <begin position="444"/>
        <end position="523"/>
    </location>
</feature>
<dbReference type="InterPro" id="IPR050237">
    <property type="entry name" value="ATP-dep_AMP-bd_enzyme"/>
</dbReference>
<dbReference type="SUPFAM" id="SSF56801">
    <property type="entry name" value="Acetyl-CoA synthetase-like"/>
    <property type="match status" value="1"/>
</dbReference>
<reference evidence="3 4" key="1">
    <citation type="submission" date="2024-07" db="EMBL/GenBank/DDBJ databases">
        <title>Draft Genome Sequence of Ferrimicrobium acidiphilum Strain YE2023, Isolated from a Pulp of Bioleach Reactor.</title>
        <authorList>
            <person name="Elkina Y.A."/>
            <person name="Bulaeva A.G."/>
            <person name="Beletsky A.V."/>
            <person name="Mardanov A.V."/>
        </authorList>
    </citation>
    <scope>NUCLEOTIDE SEQUENCE [LARGE SCALE GENOMIC DNA]</scope>
    <source>
        <strain evidence="3 4">YE2023</strain>
    </source>
</reference>
<dbReference type="RefSeq" id="WP_369084203.1">
    <property type="nucleotide sequence ID" value="NZ_JBFSHR010000006.1"/>
</dbReference>
<protein>
    <submittedName>
        <fullName evidence="3">Class I adenylate-forming enzyme family protein</fullName>
    </submittedName>
</protein>
<dbReference type="Pfam" id="PF13193">
    <property type="entry name" value="AMP-binding_C"/>
    <property type="match status" value="1"/>
</dbReference>
<dbReference type="Pfam" id="PF00501">
    <property type="entry name" value="AMP-binding"/>
    <property type="match status" value="1"/>
</dbReference>
<dbReference type="InterPro" id="IPR000873">
    <property type="entry name" value="AMP-dep_synth/lig_dom"/>
</dbReference>
<organism evidence="3 4">
    <name type="scientific">Ferrimicrobium acidiphilum</name>
    <dbReference type="NCBI Taxonomy" id="121039"/>
    <lineage>
        <taxon>Bacteria</taxon>
        <taxon>Bacillati</taxon>
        <taxon>Actinomycetota</taxon>
        <taxon>Acidimicrobiia</taxon>
        <taxon>Acidimicrobiales</taxon>
        <taxon>Acidimicrobiaceae</taxon>
        <taxon>Ferrimicrobium</taxon>
    </lineage>
</organism>
<sequence>MKPDLSLVDPLDYNLATRLAVGDMLTRVSWLFPDRLAIVDPDGSEISYRAFEVASEGVARSLIAEGLERQEPVALLLPNSWRFLASFFGCAKAGLIACPINIQLDVETIAWILEDATVTTVIIDRALLPTLEKAFRNNRRLKLVIVVGDGPEPDVGDRRCVAFDSLLVDGPGVSIRIEDRDIVHCLYTSGTTSRPKGVLTSHVAVMVASLSNAIQVGHPRGEEYSVLPIVLPLFHTTALDTLALPVLATGGTVVLGASFAPDTLLDVVERYRATHLMLLPAMYQALLASESIARRDLSSVRLCIYAMAPMPRDLIGRLARAFPNSKILLGSGQTECVPATVFQWPSNQYDKSDSWGPPAITVDARIIDPDGAIAERDAVGEIVYRSPHTMSGYWNSAEANRVAFEHGWFHSGDVGMVDRAGVIWFVDRLKDIVKSGGENVSSVEVERVLLGHPEVLECAVVGSPDPRWGEAVTAVVVVREGTDLEDDSIELELLNYCKEHLPRFAVPKRFIFETSLPKTATGKIQKSEIRSRLREHG</sequence>
<evidence type="ECO:0000313" key="4">
    <source>
        <dbReference type="Proteomes" id="UP001560267"/>
    </source>
</evidence>
<dbReference type="PANTHER" id="PTHR43767:SF1">
    <property type="entry name" value="NONRIBOSOMAL PEPTIDE SYNTHASE PES1 (EUROFUNG)-RELATED"/>
    <property type="match status" value="1"/>
</dbReference>
<dbReference type="InterPro" id="IPR042099">
    <property type="entry name" value="ANL_N_sf"/>
</dbReference>
<dbReference type="Gene3D" id="3.40.50.12780">
    <property type="entry name" value="N-terminal domain of ligase-like"/>
    <property type="match status" value="1"/>
</dbReference>
<dbReference type="InterPro" id="IPR025110">
    <property type="entry name" value="AMP-bd_C"/>
</dbReference>
<dbReference type="InterPro" id="IPR045851">
    <property type="entry name" value="AMP-bd_C_sf"/>
</dbReference>
<accession>A0ABV3Y2R4</accession>
<evidence type="ECO:0000313" key="3">
    <source>
        <dbReference type="EMBL" id="MEX6428774.1"/>
    </source>
</evidence>